<reference evidence="1 2" key="1">
    <citation type="submission" date="2018-06" db="EMBL/GenBank/DDBJ databases">
        <authorList>
            <consortium name="Pathogen Informatics"/>
            <person name="Doyle S."/>
        </authorList>
    </citation>
    <scope>NUCLEOTIDE SEQUENCE [LARGE SCALE GENOMIC DNA]</scope>
    <source>
        <strain evidence="1 2">NCTC10211</strain>
    </source>
</reference>
<accession>A0A379ZN77</accession>
<dbReference type="EMBL" id="UGYK01000002">
    <property type="protein sequence ID" value="SUI64529.1"/>
    <property type="molecule type" value="Genomic_DNA"/>
</dbReference>
<name>A0A379ZN77_SERMA</name>
<sequence length="32" mass="3795">MKPEKINTKKKVVVIGGWFIWNKRRGKHKEAS</sequence>
<organism evidence="1 2">
    <name type="scientific">Serratia marcescens</name>
    <dbReference type="NCBI Taxonomy" id="615"/>
    <lineage>
        <taxon>Bacteria</taxon>
        <taxon>Pseudomonadati</taxon>
        <taxon>Pseudomonadota</taxon>
        <taxon>Gammaproteobacteria</taxon>
        <taxon>Enterobacterales</taxon>
        <taxon>Yersiniaceae</taxon>
        <taxon>Serratia</taxon>
    </lineage>
</organism>
<gene>
    <name evidence="1" type="ORF">NCTC10211_03982</name>
</gene>
<proteinExistence type="predicted"/>
<protein>
    <submittedName>
        <fullName evidence="1">Uncharacterized protein</fullName>
    </submittedName>
</protein>
<evidence type="ECO:0000313" key="1">
    <source>
        <dbReference type="EMBL" id="SUI64529.1"/>
    </source>
</evidence>
<dbReference type="AlphaFoldDB" id="A0A379ZN77"/>
<evidence type="ECO:0000313" key="2">
    <source>
        <dbReference type="Proteomes" id="UP000254765"/>
    </source>
</evidence>
<dbReference type="Proteomes" id="UP000254765">
    <property type="component" value="Unassembled WGS sequence"/>
</dbReference>